<organism evidence="7">
    <name type="scientific">Lichtheimia ramosa</name>
    <dbReference type="NCBI Taxonomy" id="688394"/>
    <lineage>
        <taxon>Eukaryota</taxon>
        <taxon>Fungi</taxon>
        <taxon>Fungi incertae sedis</taxon>
        <taxon>Mucoromycota</taxon>
        <taxon>Mucoromycotina</taxon>
        <taxon>Mucoromycetes</taxon>
        <taxon>Mucorales</taxon>
        <taxon>Lichtheimiaceae</taxon>
        <taxon>Lichtheimia</taxon>
    </lineage>
</organism>
<dbReference type="EMBL" id="LK023324">
    <property type="protein sequence ID" value="CDS08248.1"/>
    <property type="molecule type" value="Genomic_DNA"/>
</dbReference>
<proteinExistence type="inferred from homology"/>
<evidence type="ECO:0000313" key="7">
    <source>
        <dbReference type="EMBL" id="CDS08248.1"/>
    </source>
</evidence>
<dbReference type="InterPro" id="IPR007146">
    <property type="entry name" value="Sas10/Utp3/C1D"/>
</dbReference>
<evidence type="ECO:0000259" key="6">
    <source>
        <dbReference type="Pfam" id="PF09368"/>
    </source>
</evidence>
<gene>
    <name evidence="7" type="ORF">LRAMOSA02196</name>
</gene>
<dbReference type="InterPro" id="IPR018972">
    <property type="entry name" value="Sas10_C_dom"/>
</dbReference>
<comment type="subcellular location">
    <subcellularLocation>
        <location evidence="1">Nucleus</location>
    </subcellularLocation>
</comment>
<feature type="region of interest" description="Disordered" evidence="5">
    <location>
        <begin position="437"/>
        <end position="476"/>
    </location>
</feature>
<reference evidence="7" key="1">
    <citation type="journal article" date="2014" name="Genome Announc.">
        <title>De novo whole-genome sequence and genome annotation of Lichtheimia ramosa.</title>
        <authorList>
            <person name="Linde J."/>
            <person name="Schwartze V."/>
            <person name="Binder U."/>
            <person name="Lass-Florl C."/>
            <person name="Voigt K."/>
            <person name="Horn F."/>
        </authorList>
    </citation>
    <scope>NUCLEOTIDE SEQUENCE</scope>
    <source>
        <strain evidence="7">JMRC FSU:6197</strain>
    </source>
</reference>
<dbReference type="PANTHER" id="PTHR13237">
    <property type="entry name" value="SOMETHING ABOUT SILENCING PROTEIN 10-RELATED"/>
    <property type="match status" value="1"/>
</dbReference>
<feature type="region of interest" description="Disordered" evidence="5">
    <location>
        <begin position="384"/>
        <end position="415"/>
    </location>
</feature>
<dbReference type="Pfam" id="PF04000">
    <property type="entry name" value="Sas10_Utp3"/>
    <property type="match status" value="1"/>
</dbReference>
<dbReference type="Pfam" id="PF09368">
    <property type="entry name" value="Sas10"/>
    <property type="match status" value="1"/>
</dbReference>
<feature type="compositionally biased region" description="Acidic residues" evidence="5">
    <location>
        <begin position="72"/>
        <end position="100"/>
    </location>
</feature>
<protein>
    <recommendedName>
        <fullName evidence="6">Sas10 C-terminal domain-containing protein</fullName>
    </recommendedName>
</protein>
<feature type="compositionally biased region" description="Basic and acidic residues" evidence="5">
    <location>
        <begin position="43"/>
        <end position="52"/>
    </location>
</feature>
<comment type="similarity">
    <text evidence="2">Belongs to the SAS10 family.</text>
</comment>
<keyword evidence="3" id="KW-0597">Phosphoprotein</keyword>
<feature type="region of interest" description="Disordered" evidence="5">
    <location>
        <begin position="305"/>
        <end position="352"/>
    </location>
</feature>
<dbReference type="OrthoDB" id="1924577at2759"/>
<name>A0A077WM76_9FUNG</name>
<evidence type="ECO:0000256" key="2">
    <source>
        <dbReference type="ARBA" id="ARBA00010979"/>
    </source>
</evidence>
<evidence type="ECO:0000256" key="1">
    <source>
        <dbReference type="ARBA" id="ARBA00004123"/>
    </source>
</evidence>
<dbReference type="GO" id="GO:0032040">
    <property type="term" value="C:small-subunit processome"/>
    <property type="evidence" value="ECO:0007669"/>
    <property type="project" value="TreeGrafter"/>
</dbReference>
<feature type="compositionally biased region" description="Basic and acidic residues" evidence="5">
    <location>
        <begin position="447"/>
        <end position="456"/>
    </location>
</feature>
<dbReference type="GO" id="GO:0000462">
    <property type="term" value="P:maturation of SSU-rRNA from tricistronic rRNA transcript (SSU-rRNA, 5.8S rRNA, LSU-rRNA)"/>
    <property type="evidence" value="ECO:0007669"/>
    <property type="project" value="TreeGrafter"/>
</dbReference>
<feature type="compositionally biased region" description="Acidic residues" evidence="5">
    <location>
        <begin position="53"/>
        <end position="65"/>
    </location>
</feature>
<feature type="compositionally biased region" description="Acidic residues" evidence="5">
    <location>
        <begin position="401"/>
        <end position="413"/>
    </location>
</feature>
<accession>A0A077WM76</accession>
<evidence type="ECO:0000256" key="3">
    <source>
        <dbReference type="ARBA" id="ARBA00022553"/>
    </source>
</evidence>
<evidence type="ECO:0000256" key="4">
    <source>
        <dbReference type="ARBA" id="ARBA00023242"/>
    </source>
</evidence>
<sequence length="602" mass="68588">MGKKKAPVFRDASAKNKSNQDEGASIKAIRTWDDIEHDSEDEFHDRRGKVLLDEDADNDEDESDAEVFGLGSDDEDEEEELSDDEIVPDNKDDSEEEEDQTWGKSKQAYYDADEGDDLDEMREEETEALRIQKERLAAMDEADFMDEWGTGPGADEEADKQLVENVTKDLDDITFDIKQNIAKRRKNIPVSEKLRILQNESPELLDLLNEFKEKSETVELLDTLLARIQSKGKSDEYEAKFLRFKHQLLMNYLTNVSFYLVLKASGTTGLKDHPVIDALVELRSQLEKTDQLEVKLQPEINAFMDRLDGSEKPATKKDVSATKKSAKKSLSSKKEKLQQVPASPEFDEDMEADYMVPDEDDEQEEEDEDDAIKAFDIEQEFKSLKKSSKAAKKRKRGVQDDFGELEALDEMDMEDKLAKKRSLRDYVAKIDAKSDQKLTRYQGDVDLPYKDQDNWKQKNGVAQPKDSTADLDDEDYDENDIAAAQNMRDEDDPYYAQAAAEKAAQKAAKRAQYEASRPEIVDGDWQVGEGEKRLASYKILKNKGLTPKRKKENRNARVKNRTKYSNKLKKLASVRAVAKPLQGSYGGESTGIKKNVVKSVRF</sequence>
<evidence type="ECO:0000256" key="5">
    <source>
        <dbReference type="SAM" id="MobiDB-lite"/>
    </source>
</evidence>
<dbReference type="AlphaFoldDB" id="A0A077WM76"/>
<feature type="domain" description="Sas10 C-terminal" evidence="6">
    <location>
        <begin position="529"/>
        <end position="602"/>
    </location>
</feature>
<feature type="compositionally biased region" description="Basic and acidic residues" evidence="5">
    <location>
        <begin position="305"/>
        <end position="321"/>
    </location>
</feature>
<feature type="compositionally biased region" description="Basic residues" evidence="5">
    <location>
        <begin position="384"/>
        <end position="396"/>
    </location>
</feature>
<feature type="region of interest" description="Disordered" evidence="5">
    <location>
        <begin position="1"/>
        <end position="118"/>
    </location>
</feature>
<dbReference type="PANTHER" id="PTHR13237:SF8">
    <property type="entry name" value="SOMETHING ABOUT SILENCING PROTEIN 10"/>
    <property type="match status" value="1"/>
</dbReference>
<keyword evidence="4" id="KW-0539">Nucleus</keyword>